<dbReference type="EMBL" id="JABCIY010000001">
    <property type="protein sequence ID" value="KAF7198599.1"/>
    <property type="molecule type" value="Genomic_DNA"/>
</dbReference>
<evidence type="ECO:0000313" key="3">
    <source>
        <dbReference type="Proteomes" id="UP000660729"/>
    </source>
</evidence>
<evidence type="ECO:0000256" key="1">
    <source>
        <dbReference type="SAM" id="MobiDB-lite"/>
    </source>
</evidence>
<dbReference type="Proteomes" id="UP000660729">
    <property type="component" value="Unassembled WGS sequence"/>
</dbReference>
<proteinExistence type="predicted"/>
<organism evidence="2 3">
    <name type="scientific">Pseudocercospora fuligena</name>
    <dbReference type="NCBI Taxonomy" id="685502"/>
    <lineage>
        <taxon>Eukaryota</taxon>
        <taxon>Fungi</taxon>
        <taxon>Dikarya</taxon>
        <taxon>Ascomycota</taxon>
        <taxon>Pezizomycotina</taxon>
        <taxon>Dothideomycetes</taxon>
        <taxon>Dothideomycetidae</taxon>
        <taxon>Mycosphaerellales</taxon>
        <taxon>Mycosphaerellaceae</taxon>
        <taxon>Pseudocercospora</taxon>
    </lineage>
</organism>
<protein>
    <submittedName>
        <fullName evidence="2">Uncharacterized protein</fullName>
    </submittedName>
</protein>
<reference evidence="2" key="1">
    <citation type="submission" date="2020-04" db="EMBL/GenBank/DDBJ databases">
        <title>Draft genome resource of the tomato pathogen Pseudocercospora fuligena.</title>
        <authorList>
            <person name="Zaccaron A."/>
        </authorList>
    </citation>
    <scope>NUCLEOTIDE SEQUENCE</scope>
    <source>
        <strain evidence="2">PF001</strain>
    </source>
</reference>
<dbReference type="AlphaFoldDB" id="A0A8H6VS56"/>
<feature type="region of interest" description="Disordered" evidence="1">
    <location>
        <begin position="250"/>
        <end position="289"/>
    </location>
</feature>
<sequence length="423" mass="48645">MASEITEASMPPDFALSYCDISRGRLNYFEGNIFAVLDSKNLRQSRRCRKRSAKPFALTRNTADSTYLPQENTAYVNGNPYQDLYIPETTFLDLPPELRNRIFEEAIVECDSRWRDERDHQGYCCENSIVIKDAGKASGTDFDTFRFHESLLLVNKQINQEWRTFLNHHVPLHMWTNITFKKISDTSTELELGTLRQALPLIEADTLDFAVGTVGESSQDQKYSSTCNARGLFLAIDCWVTGWAIENEEDDTDMTRLAPSEEEEEHADANEPTPIEDEEDQPDANPPRTSEEEINFHLITSTGFEDLCNRLRLCEQVEDLIVEWNMRSESVWEFEDHAMGGSGVPNVLFDSLVQVIETMPNVKRYCLHCRTYAMFASRADGQAWSAESTLRLSHETLGGWYFETPCEELYQDLDKDWAHLKDF</sequence>
<keyword evidence="3" id="KW-1185">Reference proteome</keyword>
<name>A0A8H6VS56_9PEZI</name>
<evidence type="ECO:0000313" key="2">
    <source>
        <dbReference type="EMBL" id="KAF7198599.1"/>
    </source>
</evidence>
<comment type="caution">
    <text evidence="2">The sequence shown here is derived from an EMBL/GenBank/DDBJ whole genome shotgun (WGS) entry which is preliminary data.</text>
</comment>
<dbReference type="OrthoDB" id="3640914at2759"/>
<accession>A0A8H6VS56</accession>
<gene>
    <name evidence="2" type="ORF">HII31_00338</name>
</gene>